<dbReference type="STRING" id="640205.SAMN05216381_3255"/>
<dbReference type="Gene3D" id="1.10.287.950">
    <property type="entry name" value="Methyl-accepting chemotaxis protein"/>
    <property type="match status" value="1"/>
</dbReference>
<gene>
    <name evidence="13" type="ORF">SAMN05216381_3255</name>
</gene>
<sequence length="661" mass="72037">MESREKRWLCSNRHSLEWHRNNNKMKSMSLALRQLSIGTLLAVGFSLLCGLSVLLAAAIAFNLQAVFQGEAQLERIASVHTGILDSRIAEKSYRLEASKASGDQVRTRIQAIAQYLDGNEQAQRPLLEAGEHYLEQFERLTQARERLGETRQAMIREADEVRVSFESVEQDLTESLMQQDSDMVAALVLAESAMALMRKLLALRTAEWAYSEDEVENDYDQWILLLSDLRSSTQALAGGAQAQQREALDVALGSLERYRTAFEAYHASAAASRETEREMERIAEQMLGVSSAMRAQVSERQQQLKGGAYSWLVVMGLLVLILGAATAWFIRRQIIHSLRDTAALVEQFAAGRLGVHISERSDELGLVQRAMGRMGESLHGVVSRIEQGALGLSAASRELAQVTEEMAQGAEQQAQETERVFSAMQAMGITLGQVVSLTGEASSAAGSARQGSEASRGDVEATVKQISQLDELVREAGQGMRALDARSTSIGGVLGVIQGLVEQTNLLALNAAIEAARAGDMGRGFSVVADEVRSLANRTQGSAAEIATMIDSLQRDSKNVLSHVERAGEESVRAREHSSRASLVLSGVSTDVSTIHQMNLQIASATEAQNRMASEVGQSMVQVREAALQGQARSHRLRGACQELEQLAGQLRQALGYFKLN</sequence>
<dbReference type="PANTHER" id="PTHR32089:SF120">
    <property type="entry name" value="METHYL-ACCEPTING CHEMOTAXIS PROTEIN TLPQ"/>
    <property type="match status" value="1"/>
</dbReference>
<evidence type="ECO:0000256" key="6">
    <source>
        <dbReference type="ARBA" id="ARBA00023224"/>
    </source>
</evidence>
<dbReference type="SMART" id="SM00283">
    <property type="entry name" value="MA"/>
    <property type="match status" value="1"/>
</dbReference>
<feature type="domain" description="HAMP" evidence="12">
    <location>
        <begin position="332"/>
        <end position="383"/>
    </location>
</feature>
<dbReference type="SMART" id="SM01358">
    <property type="entry name" value="HBM"/>
    <property type="match status" value="1"/>
</dbReference>
<evidence type="ECO:0000256" key="7">
    <source>
        <dbReference type="ARBA" id="ARBA00029447"/>
    </source>
</evidence>
<dbReference type="GO" id="GO:0006935">
    <property type="term" value="P:chemotaxis"/>
    <property type="evidence" value="ECO:0007669"/>
    <property type="project" value="UniProtKB-KW"/>
</dbReference>
<comment type="similarity">
    <text evidence="7">Belongs to the methyl-accepting chemotaxis (MCP) protein family.</text>
</comment>
<proteinExistence type="inferred from homology"/>
<dbReference type="PROSITE" id="PS50111">
    <property type="entry name" value="CHEMOTAXIS_TRANSDUC_2"/>
    <property type="match status" value="1"/>
</dbReference>
<dbReference type="SUPFAM" id="SSF58104">
    <property type="entry name" value="Methyl-accepting chemotaxis protein (MCP) signaling domain"/>
    <property type="match status" value="1"/>
</dbReference>
<evidence type="ECO:0000259" key="12">
    <source>
        <dbReference type="PROSITE" id="PS50885"/>
    </source>
</evidence>
<dbReference type="GO" id="GO:0016020">
    <property type="term" value="C:membrane"/>
    <property type="evidence" value="ECO:0007669"/>
    <property type="project" value="UniProtKB-SubCell"/>
</dbReference>
<feature type="coiled-coil region" evidence="9">
    <location>
        <begin position="392"/>
        <end position="420"/>
    </location>
</feature>
<protein>
    <submittedName>
        <fullName evidence="13">Methyl-accepting chemotaxis protein</fullName>
    </submittedName>
</protein>
<keyword evidence="6 8" id="KW-0807">Transducer</keyword>
<evidence type="ECO:0000256" key="3">
    <source>
        <dbReference type="ARBA" id="ARBA00022692"/>
    </source>
</evidence>
<feature type="domain" description="Methyl-accepting transducer" evidence="11">
    <location>
        <begin position="388"/>
        <end position="624"/>
    </location>
</feature>
<evidence type="ECO:0000256" key="2">
    <source>
        <dbReference type="ARBA" id="ARBA00022500"/>
    </source>
</evidence>
<dbReference type="FunFam" id="1.10.287.950:FF:000001">
    <property type="entry name" value="Methyl-accepting chemotaxis sensory transducer"/>
    <property type="match status" value="1"/>
</dbReference>
<feature type="transmembrane region" description="Helical" evidence="10">
    <location>
        <begin position="308"/>
        <end position="330"/>
    </location>
</feature>
<keyword evidence="9" id="KW-0175">Coiled coil</keyword>
<organism evidence="13 14">
    <name type="scientific">Phytopseudomonas seleniipraecipitans</name>
    <dbReference type="NCBI Taxonomy" id="640205"/>
    <lineage>
        <taxon>Bacteria</taxon>
        <taxon>Pseudomonadati</taxon>
        <taxon>Pseudomonadota</taxon>
        <taxon>Gammaproteobacteria</taxon>
        <taxon>Pseudomonadales</taxon>
        <taxon>Pseudomonadaceae</taxon>
        <taxon>Phytopseudomonas</taxon>
    </lineage>
</organism>
<dbReference type="AlphaFoldDB" id="A0A1G7RRV5"/>
<reference evidence="13 14" key="1">
    <citation type="submission" date="2016-10" db="EMBL/GenBank/DDBJ databases">
        <authorList>
            <person name="de Groot N.N."/>
        </authorList>
    </citation>
    <scope>NUCLEOTIDE SEQUENCE [LARGE SCALE GENOMIC DNA]</scope>
    <source>
        <strain evidence="13 14">LMG 25475</strain>
    </source>
</reference>
<dbReference type="PROSITE" id="PS50885">
    <property type="entry name" value="HAMP"/>
    <property type="match status" value="1"/>
</dbReference>
<keyword evidence="5 10" id="KW-0472">Membrane</keyword>
<evidence type="ECO:0000256" key="9">
    <source>
        <dbReference type="SAM" id="Coils"/>
    </source>
</evidence>
<dbReference type="SMART" id="SM00304">
    <property type="entry name" value="HAMP"/>
    <property type="match status" value="1"/>
</dbReference>
<evidence type="ECO:0000256" key="8">
    <source>
        <dbReference type="PROSITE-ProRule" id="PRU00284"/>
    </source>
</evidence>
<dbReference type="InterPro" id="IPR032255">
    <property type="entry name" value="HBM"/>
</dbReference>
<dbReference type="Proteomes" id="UP000243378">
    <property type="component" value="Unassembled WGS sequence"/>
</dbReference>
<evidence type="ECO:0000256" key="5">
    <source>
        <dbReference type="ARBA" id="ARBA00023136"/>
    </source>
</evidence>
<dbReference type="EMBL" id="FNBM01000007">
    <property type="protein sequence ID" value="SDG13547.1"/>
    <property type="molecule type" value="Genomic_DNA"/>
</dbReference>
<dbReference type="PANTHER" id="PTHR32089">
    <property type="entry name" value="METHYL-ACCEPTING CHEMOTAXIS PROTEIN MCPB"/>
    <property type="match status" value="1"/>
</dbReference>
<evidence type="ECO:0000259" key="11">
    <source>
        <dbReference type="PROSITE" id="PS50111"/>
    </source>
</evidence>
<evidence type="ECO:0000313" key="14">
    <source>
        <dbReference type="Proteomes" id="UP000243378"/>
    </source>
</evidence>
<evidence type="ECO:0000256" key="1">
    <source>
        <dbReference type="ARBA" id="ARBA00004141"/>
    </source>
</evidence>
<dbReference type="Pfam" id="PF00672">
    <property type="entry name" value="HAMP"/>
    <property type="match status" value="1"/>
</dbReference>
<dbReference type="InterPro" id="IPR003660">
    <property type="entry name" value="HAMP_dom"/>
</dbReference>
<evidence type="ECO:0000256" key="10">
    <source>
        <dbReference type="SAM" id="Phobius"/>
    </source>
</evidence>
<evidence type="ECO:0000256" key="4">
    <source>
        <dbReference type="ARBA" id="ARBA00022989"/>
    </source>
</evidence>
<accession>A0A1G7RRV5</accession>
<evidence type="ECO:0000313" key="13">
    <source>
        <dbReference type="EMBL" id="SDG13547.1"/>
    </source>
</evidence>
<dbReference type="InterPro" id="IPR004089">
    <property type="entry name" value="MCPsignal_dom"/>
</dbReference>
<keyword evidence="4 10" id="KW-1133">Transmembrane helix</keyword>
<dbReference type="GO" id="GO:0007165">
    <property type="term" value="P:signal transduction"/>
    <property type="evidence" value="ECO:0007669"/>
    <property type="project" value="UniProtKB-KW"/>
</dbReference>
<dbReference type="Pfam" id="PF00015">
    <property type="entry name" value="MCPsignal"/>
    <property type="match status" value="1"/>
</dbReference>
<keyword evidence="2" id="KW-0145">Chemotaxis</keyword>
<dbReference type="Pfam" id="PF16591">
    <property type="entry name" value="HBM"/>
    <property type="match status" value="1"/>
</dbReference>
<keyword evidence="3 10" id="KW-0812">Transmembrane</keyword>
<comment type="subcellular location">
    <subcellularLocation>
        <location evidence="1">Membrane</location>
        <topology evidence="1">Multi-pass membrane protein</topology>
    </subcellularLocation>
</comment>
<name>A0A1G7RRV5_9GAMM</name>